<gene>
    <name evidence="1" type="ORF">QA636_33765</name>
</gene>
<accession>A0ABY8JA35</accession>
<dbReference type="Proteomes" id="UP001221546">
    <property type="component" value="Chromosome"/>
</dbReference>
<evidence type="ECO:0000313" key="2">
    <source>
        <dbReference type="Proteomes" id="UP001221546"/>
    </source>
</evidence>
<protein>
    <submittedName>
        <fullName evidence="1">Uncharacterized protein</fullName>
    </submittedName>
</protein>
<evidence type="ECO:0000313" key="1">
    <source>
        <dbReference type="EMBL" id="WFU62422.1"/>
    </source>
</evidence>
<reference evidence="1 2" key="1">
    <citation type="submission" date="2023-04" db="EMBL/GenBank/DDBJ databases">
        <title>Australian commercial rhizobial inoculants.</title>
        <authorList>
            <person name="Kohlmeier M.G."/>
            <person name="O'Hara G.W."/>
            <person name="Colombi E."/>
            <person name="Ramsay J.P."/>
            <person name="Terpolilli J."/>
        </authorList>
    </citation>
    <scope>NUCLEOTIDE SEQUENCE [LARGE SCALE GENOMIC DNA]</scope>
    <source>
        <strain evidence="1 2">CB627</strain>
    </source>
</reference>
<proteinExistence type="predicted"/>
<dbReference type="RefSeq" id="WP_310880953.1">
    <property type="nucleotide sequence ID" value="NZ_CP121646.1"/>
</dbReference>
<organism evidence="1 2">
    <name type="scientific">Bradyrhizobium brasilense</name>
    <dbReference type="NCBI Taxonomy" id="1419277"/>
    <lineage>
        <taxon>Bacteria</taxon>
        <taxon>Pseudomonadati</taxon>
        <taxon>Pseudomonadota</taxon>
        <taxon>Alphaproteobacteria</taxon>
        <taxon>Hyphomicrobiales</taxon>
        <taxon>Nitrobacteraceae</taxon>
        <taxon>Bradyrhizobium</taxon>
    </lineage>
</organism>
<name>A0ABY8JA35_9BRAD</name>
<sequence>MSGGAEAQGLIWLKAFLFGDMRSGLPASMSKRARVRLDLATESSTDLARQVTMSVELGDSHRADLARLAFRQPEAVRAFVAFSKHDVSGRKPIIGEQVMMDICGFLSRWFAEERFWNAALRTEVARVNELPDNVVYVDFKAIREAKEGTCERRL</sequence>
<keyword evidence="2" id="KW-1185">Reference proteome</keyword>
<dbReference type="EMBL" id="CP121646">
    <property type="protein sequence ID" value="WFU62422.1"/>
    <property type="molecule type" value="Genomic_DNA"/>
</dbReference>